<evidence type="ECO:0000256" key="1">
    <source>
        <dbReference type="ARBA" id="ARBA00022692"/>
    </source>
</evidence>
<dbReference type="Pfam" id="PF09446">
    <property type="entry name" value="VMA21"/>
    <property type="match status" value="1"/>
</dbReference>
<dbReference type="STRING" id="542832.A0A3M6VWS2"/>
<dbReference type="GO" id="GO:0070072">
    <property type="term" value="P:vacuolar proton-transporting V-type ATPase complex assembly"/>
    <property type="evidence" value="ECO:0007669"/>
    <property type="project" value="InterPro"/>
</dbReference>
<keyword evidence="3 6" id="KW-1133">Transmembrane helix</keyword>
<feature type="transmembrane region" description="Helical" evidence="6">
    <location>
        <begin position="61"/>
        <end position="79"/>
    </location>
</feature>
<dbReference type="VEuPathDB" id="FungiDB:DD237_000490"/>
<evidence type="ECO:0000256" key="6">
    <source>
        <dbReference type="SAM" id="Phobius"/>
    </source>
</evidence>
<keyword evidence="4 6" id="KW-0472">Membrane</keyword>
<evidence type="ECO:0000313" key="8">
    <source>
        <dbReference type="Proteomes" id="UP000282087"/>
    </source>
</evidence>
<proteinExistence type="predicted"/>
<evidence type="ECO:0000313" key="7">
    <source>
        <dbReference type="EMBL" id="RMX70110.1"/>
    </source>
</evidence>
<dbReference type="InterPro" id="IPR019013">
    <property type="entry name" value="Vma21"/>
</dbReference>
<organism evidence="7 8">
    <name type="scientific">Peronospora effusa</name>
    <dbReference type="NCBI Taxonomy" id="542832"/>
    <lineage>
        <taxon>Eukaryota</taxon>
        <taxon>Sar</taxon>
        <taxon>Stramenopiles</taxon>
        <taxon>Oomycota</taxon>
        <taxon>Peronosporomycetes</taxon>
        <taxon>Peronosporales</taxon>
        <taxon>Peronosporaceae</taxon>
        <taxon>Peronospora</taxon>
    </lineage>
</organism>
<evidence type="ECO:0000256" key="5">
    <source>
        <dbReference type="ARBA" id="ARBA00023329"/>
    </source>
</evidence>
<keyword evidence="1 6" id="KW-0812">Transmembrane</keyword>
<feature type="transmembrane region" description="Helical" evidence="6">
    <location>
        <begin position="116"/>
        <end position="135"/>
    </location>
</feature>
<gene>
    <name evidence="7" type="ORF">DD238_000252</name>
</gene>
<evidence type="ECO:0008006" key="9">
    <source>
        <dbReference type="Google" id="ProtNLM"/>
    </source>
</evidence>
<dbReference type="AlphaFoldDB" id="A0A3M6VWS2"/>
<evidence type="ECO:0000256" key="3">
    <source>
        <dbReference type="ARBA" id="ARBA00022989"/>
    </source>
</evidence>
<dbReference type="Proteomes" id="UP000282087">
    <property type="component" value="Unassembled WGS sequence"/>
</dbReference>
<name>A0A3M6VWS2_9STRA</name>
<dbReference type="PANTHER" id="PTHR31792:SF3">
    <property type="entry name" value="VACUOLAR ATPASE ASSEMBLY INTEGRAL MEMBRANE PROTEIN VMA21"/>
    <property type="match status" value="1"/>
</dbReference>
<keyword evidence="5" id="KW-0968">Cytoplasmic vesicle</keyword>
<protein>
    <recommendedName>
        <fullName evidence="9">Vacuolar ATPase assembly integral membrane protein VMA21 homolog</fullName>
    </recommendedName>
</protein>
<dbReference type="GO" id="GO:0005789">
    <property type="term" value="C:endoplasmic reticulum membrane"/>
    <property type="evidence" value="ECO:0007669"/>
    <property type="project" value="TreeGrafter"/>
</dbReference>
<dbReference type="GO" id="GO:0031410">
    <property type="term" value="C:cytoplasmic vesicle"/>
    <property type="evidence" value="ECO:0007669"/>
    <property type="project" value="UniProtKB-KW"/>
</dbReference>
<comment type="caution">
    <text evidence="7">The sequence shown here is derived from an EMBL/GenBank/DDBJ whole genome shotgun (WGS) entry which is preliminary data.</text>
</comment>
<dbReference type="PANTHER" id="PTHR31792">
    <property type="entry name" value="VACUOLAR ATPASE ASSEMBLY INTEGRAL MEMBRANE PROTEIN VMA21"/>
    <property type="match status" value="1"/>
</dbReference>
<dbReference type="EMBL" id="QLLG01000006">
    <property type="protein sequence ID" value="RMX70110.1"/>
    <property type="molecule type" value="Genomic_DNA"/>
</dbReference>
<sequence>MTVSKMLMKTKSLSGMQQRAAGSVNTKILYINSKRRHWVMIIWCFLCYSNRAHNRMVLQKLVVFSILMGVVPLSTFYGVRSILKPGKQLQFLIWTRGDHLMGCICLGEPGSQYADAWSGFTAVLSVNIVIGIYILSAWKEKDEKDVAPPVGRFAKAKEQ</sequence>
<evidence type="ECO:0000256" key="4">
    <source>
        <dbReference type="ARBA" id="ARBA00023136"/>
    </source>
</evidence>
<evidence type="ECO:0000256" key="2">
    <source>
        <dbReference type="ARBA" id="ARBA00022824"/>
    </source>
</evidence>
<keyword evidence="2" id="KW-0256">Endoplasmic reticulum</keyword>
<reference evidence="7 8" key="1">
    <citation type="submission" date="2018-06" db="EMBL/GenBank/DDBJ databases">
        <title>Comparative genomics of downy mildews reveals potential adaptations to biotrophy.</title>
        <authorList>
            <person name="Fletcher K."/>
            <person name="Klosterman S.J."/>
            <person name="Derevnina L."/>
            <person name="Martin F."/>
            <person name="Koike S."/>
            <person name="Reyes Chin-Wo S."/>
            <person name="Mou B."/>
            <person name="Michelmore R."/>
        </authorList>
    </citation>
    <scope>NUCLEOTIDE SEQUENCE [LARGE SCALE GENOMIC DNA]</scope>
    <source>
        <strain evidence="7 8">R14</strain>
    </source>
</reference>
<keyword evidence="8" id="KW-1185">Reference proteome</keyword>
<accession>A0A3M6VWS2</accession>